<protein>
    <submittedName>
        <fullName evidence="2">Uncharacterized protein</fullName>
    </submittedName>
</protein>
<evidence type="ECO:0000313" key="2">
    <source>
        <dbReference type="EMBL" id="KAI0306224.1"/>
    </source>
</evidence>
<keyword evidence="1" id="KW-1133">Transmembrane helix</keyword>
<dbReference type="Proteomes" id="UP001203297">
    <property type="component" value="Unassembled WGS sequence"/>
</dbReference>
<accession>A0AAD4QRN1</accession>
<sequence length="149" mass="16199">MLPQASGSKYPLPRSLPFNGLKNRGPIIVHICVSLTCVIVGLPASVVSKASLLSTHYAQHSTNVFSSGLFGNIFSGNLKISPLSHHRTMLTHARTATYVGSRELAIVHVLTRRAVPYERLTFRHVPLVGSGIAIRFLDSCEQIDLVGKL</sequence>
<proteinExistence type="predicted"/>
<dbReference type="AlphaFoldDB" id="A0AAD4QRN1"/>
<evidence type="ECO:0000313" key="3">
    <source>
        <dbReference type="Proteomes" id="UP001203297"/>
    </source>
</evidence>
<keyword evidence="3" id="KW-1185">Reference proteome</keyword>
<keyword evidence="1" id="KW-0472">Membrane</keyword>
<feature type="transmembrane region" description="Helical" evidence="1">
    <location>
        <begin position="27"/>
        <end position="47"/>
    </location>
</feature>
<organism evidence="2 3">
    <name type="scientific">Multifurca ochricompacta</name>
    <dbReference type="NCBI Taxonomy" id="376703"/>
    <lineage>
        <taxon>Eukaryota</taxon>
        <taxon>Fungi</taxon>
        <taxon>Dikarya</taxon>
        <taxon>Basidiomycota</taxon>
        <taxon>Agaricomycotina</taxon>
        <taxon>Agaricomycetes</taxon>
        <taxon>Russulales</taxon>
        <taxon>Russulaceae</taxon>
        <taxon>Multifurca</taxon>
    </lineage>
</organism>
<name>A0AAD4QRN1_9AGAM</name>
<evidence type="ECO:0000256" key="1">
    <source>
        <dbReference type="SAM" id="Phobius"/>
    </source>
</evidence>
<keyword evidence="1" id="KW-0812">Transmembrane</keyword>
<gene>
    <name evidence="2" type="ORF">B0F90DRAFT_976250</name>
</gene>
<comment type="caution">
    <text evidence="2">The sequence shown here is derived from an EMBL/GenBank/DDBJ whole genome shotgun (WGS) entry which is preliminary data.</text>
</comment>
<reference evidence="2" key="1">
    <citation type="journal article" date="2022" name="New Phytol.">
        <title>Evolutionary transition to the ectomycorrhizal habit in the genomes of a hyperdiverse lineage of mushroom-forming fungi.</title>
        <authorList>
            <person name="Looney B."/>
            <person name="Miyauchi S."/>
            <person name="Morin E."/>
            <person name="Drula E."/>
            <person name="Courty P.E."/>
            <person name="Kohler A."/>
            <person name="Kuo A."/>
            <person name="LaButti K."/>
            <person name="Pangilinan J."/>
            <person name="Lipzen A."/>
            <person name="Riley R."/>
            <person name="Andreopoulos W."/>
            <person name="He G."/>
            <person name="Johnson J."/>
            <person name="Nolan M."/>
            <person name="Tritt A."/>
            <person name="Barry K.W."/>
            <person name="Grigoriev I.V."/>
            <person name="Nagy L.G."/>
            <person name="Hibbett D."/>
            <person name="Henrissat B."/>
            <person name="Matheny P.B."/>
            <person name="Labbe J."/>
            <person name="Martin F.M."/>
        </authorList>
    </citation>
    <scope>NUCLEOTIDE SEQUENCE</scope>
    <source>
        <strain evidence="2">BPL690</strain>
    </source>
</reference>
<dbReference type="EMBL" id="WTXG01000004">
    <property type="protein sequence ID" value="KAI0306224.1"/>
    <property type="molecule type" value="Genomic_DNA"/>
</dbReference>